<organism evidence="4">
    <name type="scientific">Brachypodium distachyon</name>
    <name type="common">Purple false brome</name>
    <name type="synonym">Trachynia distachya</name>
    <dbReference type="NCBI Taxonomy" id="15368"/>
    <lineage>
        <taxon>Eukaryota</taxon>
        <taxon>Viridiplantae</taxon>
        <taxon>Streptophyta</taxon>
        <taxon>Embryophyta</taxon>
        <taxon>Tracheophyta</taxon>
        <taxon>Spermatophyta</taxon>
        <taxon>Magnoliopsida</taxon>
        <taxon>Liliopsida</taxon>
        <taxon>Poales</taxon>
        <taxon>Poaceae</taxon>
        <taxon>BOP clade</taxon>
        <taxon>Pooideae</taxon>
        <taxon>Stipodae</taxon>
        <taxon>Brachypodieae</taxon>
        <taxon>Brachypodium</taxon>
    </lineage>
</organism>
<keyword evidence="2" id="KW-0175">Coiled coil</keyword>
<dbReference type="PANTHER" id="PTHR46183:SF9">
    <property type="entry name" value="TETRATRICOPEPTIDE SHNI-TPR DOMAIN-CONTAINING PROTEIN"/>
    <property type="match status" value="1"/>
</dbReference>
<evidence type="ECO:0000313" key="5">
    <source>
        <dbReference type="EnsemblPlants" id="PNT62791"/>
    </source>
</evidence>
<protein>
    <submittedName>
        <fullName evidence="4 5">Uncharacterized protein</fullName>
    </submittedName>
</protein>
<feature type="coiled-coil region" evidence="2">
    <location>
        <begin position="211"/>
        <end position="239"/>
    </location>
</feature>
<evidence type="ECO:0000256" key="2">
    <source>
        <dbReference type="SAM" id="Coils"/>
    </source>
</evidence>
<feature type="compositionally biased region" description="Basic and acidic residues" evidence="3">
    <location>
        <begin position="1"/>
        <end position="20"/>
    </location>
</feature>
<keyword evidence="6" id="KW-1185">Reference proteome</keyword>
<reference evidence="4 5" key="1">
    <citation type="journal article" date="2010" name="Nature">
        <title>Genome sequencing and analysis of the model grass Brachypodium distachyon.</title>
        <authorList>
            <consortium name="International Brachypodium Initiative"/>
        </authorList>
    </citation>
    <scope>NUCLEOTIDE SEQUENCE [LARGE SCALE GENOMIC DNA]</scope>
    <source>
        <strain evidence="4 5">Bd21</strain>
    </source>
</reference>
<evidence type="ECO:0000256" key="3">
    <source>
        <dbReference type="SAM" id="MobiDB-lite"/>
    </source>
</evidence>
<feature type="repeat" description="TPR" evidence="1">
    <location>
        <begin position="75"/>
        <end position="108"/>
    </location>
</feature>
<dbReference type="EMBL" id="CM000883">
    <property type="protein sequence ID" value="PNT62791.1"/>
    <property type="molecule type" value="Genomic_DNA"/>
</dbReference>
<gene>
    <name evidence="4" type="ORF">BRADI_4g08250v3</name>
</gene>
<evidence type="ECO:0000256" key="1">
    <source>
        <dbReference type="PROSITE-ProRule" id="PRU00339"/>
    </source>
</evidence>
<accession>A0A2K2CL86</accession>
<dbReference type="STRING" id="15368.A0A2K2CL86"/>
<feature type="compositionally biased region" description="Basic and acidic residues" evidence="3">
    <location>
        <begin position="323"/>
        <end position="341"/>
    </location>
</feature>
<name>A0A2K2CL86_BRADI</name>
<feature type="compositionally biased region" description="Basic and acidic residues" evidence="3">
    <location>
        <begin position="295"/>
        <end position="313"/>
    </location>
</feature>
<dbReference type="Gramene" id="PNT62791">
    <property type="protein sequence ID" value="PNT62791"/>
    <property type="gene ID" value="BRADI_4g08250v3"/>
</dbReference>
<dbReference type="InterPro" id="IPR019734">
    <property type="entry name" value="TPR_rpt"/>
</dbReference>
<dbReference type="SUPFAM" id="SSF48452">
    <property type="entry name" value="TPR-like"/>
    <property type="match status" value="1"/>
</dbReference>
<dbReference type="InParanoid" id="A0A2K2CL86"/>
<feature type="compositionally biased region" description="Polar residues" evidence="3">
    <location>
        <begin position="21"/>
        <end position="31"/>
    </location>
</feature>
<dbReference type="AlphaFoldDB" id="A0A2K2CL86"/>
<feature type="region of interest" description="Disordered" evidence="3">
    <location>
        <begin position="278"/>
        <end position="366"/>
    </location>
</feature>
<dbReference type="PANTHER" id="PTHR46183">
    <property type="entry name" value="PROTEIN CLMP1"/>
    <property type="match status" value="1"/>
</dbReference>
<dbReference type="Proteomes" id="UP000008810">
    <property type="component" value="Chromosome 4"/>
</dbReference>
<evidence type="ECO:0000313" key="6">
    <source>
        <dbReference type="Proteomes" id="UP000008810"/>
    </source>
</evidence>
<dbReference type="OrthoDB" id="630027at2759"/>
<dbReference type="ExpressionAtlas" id="A0A2K2CL86">
    <property type="expression patterns" value="baseline"/>
</dbReference>
<reference evidence="5" key="3">
    <citation type="submission" date="2018-08" db="UniProtKB">
        <authorList>
            <consortium name="EnsemblPlants"/>
        </authorList>
    </citation>
    <scope>IDENTIFICATION</scope>
    <source>
        <strain evidence="5">cv. Bd21</strain>
    </source>
</reference>
<dbReference type="InterPro" id="IPR044517">
    <property type="entry name" value="PHOX1-4"/>
</dbReference>
<dbReference type="InterPro" id="IPR011990">
    <property type="entry name" value="TPR-like_helical_dom_sf"/>
</dbReference>
<proteinExistence type="predicted"/>
<keyword evidence="1" id="KW-0802">TPR repeat</keyword>
<dbReference type="SMART" id="SM00028">
    <property type="entry name" value="TPR"/>
    <property type="match status" value="3"/>
</dbReference>
<evidence type="ECO:0000313" key="4">
    <source>
        <dbReference type="EMBL" id="PNT62791.1"/>
    </source>
</evidence>
<reference evidence="4" key="2">
    <citation type="submission" date="2017-06" db="EMBL/GenBank/DDBJ databases">
        <title>WGS assembly of Brachypodium distachyon.</title>
        <authorList>
            <consortium name="The International Brachypodium Initiative"/>
            <person name="Lucas S."/>
            <person name="Harmon-Smith M."/>
            <person name="Lail K."/>
            <person name="Tice H."/>
            <person name="Grimwood J."/>
            <person name="Bruce D."/>
            <person name="Barry K."/>
            <person name="Shu S."/>
            <person name="Lindquist E."/>
            <person name="Wang M."/>
            <person name="Pitluck S."/>
            <person name="Vogel J.P."/>
            <person name="Garvin D.F."/>
            <person name="Mockler T.C."/>
            <person name="Schmutz J."/>
            <person name="Rokhsar D."/>
            <person name="Bevan M.W."/>
        </authorList>
    </citation>
    <scope>NUCLEOTIDE SEQUENCE</scope>
    <source>
        <strain evidence="4">Bd21</strain>
    </source>
</reference>
<sequence length="428" mass="46934">MDKDAHISEAHGRNKEETTDLPKQTTPMINPNQPPAKPMSSAEDHKPADPPSAAALDDQDEDQLVDEDAAIVELVTELKEEGTTLFRRRDYDGAAFMFDEAIRLSPRCAAARPSSSARPQSSRNQPLDDEIASLHSNVAACYMHMGTGQPDDEDRHYRQAIERCNMALEASPRYAKALLKRARCYEALDRLDLACADVRTVLGLEPNNVVALELKDNLREEMEEKKLLLEQEARSLDDLIGLISAASEDGDGRSSKTNEQPAGANYGLLQDTQEIHDDKHTSYDTNGGEGAHSSLSEEEHAGEIDQLDIKEEEGAGTDGDGDTLEKEHAGEIDQLDIKEEEGAGTDGDTLEKEHAGRTIGSKWKRNTEWNQRKIAVDCEAMKESTDLAQNVVVDCEARKESTDSGQNVVVDCEATKESTDSGTQVDGT</sequence>
<dbReference type="Gene3D" id="1.25.40.10">
    <property type="entry name" value="Tetratricopeptide repeat domain"/>
    <property type="match status" value="1"/>
</dbReference>
<feature type="region of interest" description="Disordered" evidence="3">
    <location>
        <begin position="1"/>
        <end position="61"/>
    </location>
</feature>
<dbReference type="PROSITE" id="PS50005">
    <property type="entry name" value="TPR"/>
    <property type="match status" value="1"/>
</dbReference>
<dbReference type="EnsemblPlants" id="PNT62791">
    <property type="protein sequence ID" value="PNT62791"/>
    <property type="gene ID" value="BRADI_4g08250v3"/>
</dbReference>